<dbReference type="EMBL" id="LGTZ01001458">
    <property type="protein sequence ID" value="OJD21330.1"/>
    <property type="molecule type" value="Genomic_DNA"/>
</dbReference>
<comment type="caution">
    <text evidence="1">The sequence shown here is derived from an EMBL/GenBank/DDBJ whole genome shotgun (WGS) entry which is preliminary data.</text>
</comment>
<name>A0A1J9PZL0_9EURO</name>
<evidence type="ECO:0000313" key="1">
    <source>
        <dbReference type="EMBL" id="OJD21330.1"/>
    </source>
</evidence>
<gene>
    <name evidence="1" type="ORF">ACJ73_07329</name>
</gene>
<feature type="non-terminal residue" evidence="1">
    <location>
        <position position="1"/>
    </location>
</feature>
<protein>
    <submittedName>
        <fullName evidence="1">Uncharacterized protein</fullName>
    </submittedName>
</protein>
<keyword evidence="2" id="KW-1185">Reference proteome</keyword>
<dbReference type="AlphaFoldDB" id="A0A1J9PZL0"/>
<dbReference type="Proteomes" id="UP000242791">
    <property type="component" value="Unassembled WGS sequence"/>
</dbReference>
<reference evidence="1 2" key="1">
    <citation type="submission" date="2015-08" db="EMBL/GenBank/DDBJ databases">
        <title>Emmonsia species relationships and genome sequence.</title>
        <authorList>
            <person name="Cuomo C.A."/>
            <person name="Schwartz I.S."/>
            <person name="Kenyon C."/>
            <person name="De Hoog G.S."/>
            <person name="Govender N.P."/>
            <person name="Botha A."/>
            <person name="Moreno L."/>
            <person name="De Vries M."/>
            <person name="Munoz J.F."/>
            <person name="Stielow J.B."/>
        </authorList>
    </citation>
    <scope>NUCLEOTIDE SEQUENCE [LARGE SCALE GENOMIC DNA]</scope>
    <source>
        <strain evidence="1 2">EI222</strain>
    </source>
</reference>
<sequence length="49" mass="5758">TVYHPADVTDFIAKRDAIRKEVLDLVFPRKNPNGRILRPISLYPDHRSR</sequence>
<accession>A0A1J9PZL0</accession>
<proteinExistence type="predicted"/>
<evidence type="ECO:0000313" key="2">
    <source>
        <dbReference type="Proteomes" id="UP000242791"/>
    </source>
</evidence>
<dbReference type="VEuPathDB" id="FungiDB:ACJ73_07329"/>
<organism evidence="1 2">
    <name type="scientific">Blastomyces percursus</name>
    <dbReference type="NCBI Taxonomy" id="1658174"/>
    <lineage>
        <taxon>Eukaryota</taxon>
        <taxon>Fungi</taxon>
        <taxon>Dikarya</taxon>
        <taxon>Ascomycota</taxon>
        <taxon>Pezizomycotina</taxon>
        <taxon>Eurotiomycetes</taxon>
        <taxon>Eurotiomycetidae</taxon>
        <taxon>Onygenales</taxon>
        <taxon>Ajellomycetaceae</taxon>
        <taxon>Blastomyces</taxon>
    </lineage>
</organism>